<dbReference type="InterPro" id="IPR012337">
    <property type="entry name" value="RNaseH-like_sf"/>
</dbReference>
<gene>
    <name evidence="2" type="ORF">Sango_3086400</name>
</gene>
<proteinExistence type="predicted"/>
<dbReference type="InterPro" id="IPR036397">
    <property type="entry name" value="RNaseH_sf"/>
</dbReference>
<dbReference type="EMBL" id="JACGWL010000280">
    <property type="protein sequence ID" value="KAK4384157.1"/>
    <property type="molecule type" value="Genomic_DNA"/>
</dbReference>
<name>A0AAE1VZ78_9LAMI</name>
<evidence type="ECO:0000313" key="2">
    <source>
        <dbReference type="EMBL" id="KAK4384157.1"/>
    </source>
</evidence>
<dbReference type="Proteomes" id="UP001289374">
    <property type="component" value="Unassembled WGS sequence"/>
</dbReference>
<dbReference type="PANTHER" id="PTHR42648:SF27">
    <property type="entry name" value="RNA-DIRECTED DNA POLYMERASE"/>
    <property type="match status" value="1"/>
</dbReference>
<dbReference type="InterPro" id="IPR039537">
    <property type="entry name" value="Retrotran_Ty1/copia-like"/>
</dbReference>
<dbReference type="PANTHER" id="PTHR42648">
    <property type="entry name" value="TRANSPOSASE, PUTATIVE-RELATED"/>
    <property type="match status" value="1"/>
</dbReference>
<reference evidence="2" key="2">
    <citation type="journal article" date="2024" name="Plant">
        <title>Genomic evolution and insights into agronomic trait innovations of Sesamum species.</title>
        <authorList>
            <person name="Miao H."/>
            <person name="Wang L."/>
            <person name="Qu L."/>
            <person name="Liu H."/>
            <person name="Sun Y."/>
            <person name="Le M."/>
            <person name="Wang Q."/>
            <person name="Wei S."/>
            <person name="Zheng Y."/>
            <person name="Lin W."/>
            <person name="Duan Y."/>
            <person name="Cao H."/>
            <person name="Xiong S."/>
            <person name="Wang X."/>
            <person name="Wei L."/>
            <person name="Li C."/>
            <person name="Ma Q."/>
            <person name="Ju M."/>
            <person name="Zhao R."/>
            <person name="Li G."/>
            <person name="Mu C."/>
            <person name="Tian Q."/>
            <person name="Mei H."/>
            <person name="Zhang T."/>
            <person name="Gao T."/>
            <person name="Zhang H."/>
        </authorList>
    </citation>
    <scope>NUCLEOTIDE SEQUENCE</scope>
    <source>
        <strain evidence="2">K16</strain>
    </source>
</reference>
<dbReference type="Gene3D" id="3.30.420.10">
    <property type="entry name" value="Ribonuclease H-like superfamily/Ribonuclease H"/>
    <property type="match status" value="1"/>
</dbReference>
<dbReference type="SUPFAM" id="SSF53098">
    <property type="entry name" value="Ribonuclease H-like"/>
    <property type="match status" value="1"/>
</dbReference>
<reference evidence="2" key="1">
    <citation type="submission" date="2020-06" db="EMBL/GenBank/DDBJ databases">
        <authorList>
            <person name="Li T."/>
            <person name="Hu X."/>
            <person name="Zhang T."/>
            <person name="Song X."/>
            <person name="Zhang H."/>
            <person name="Dai N."/>
            <person name="Sheng W."/>
            <person name="Hou X."/>
            <person name="Wei L."/>
        </authorList>
    </citation>
    <scope>NUCLEOTIDE SEQUENCE</scope>
    <source>
        <strain evidence="2">K16</strain>
        <tissue evidence="2">Leaf</tissue>
    </source>
</reference>
<protein>
    <recommendedName>
        <fullName evidence="1">Retroviral polymerase SH3-like domain-containing protein</fullName>
    </recommendedName>
</protein>
<dbReference type="Pfam" id="PF25597">
    <property type="entry name" value="SH3_retrovirus"/>
    <property type="match status" value="1"/>
</dbReference>
<evidence type="ECO:0000313" key="3">
    <source>
        <dbReference type="Proteomes" id="UP001289374"/>
    </source>
</evidence>
<feature type="domain" description="Retroviral polymerase SH3-like" evidence="1">
    <location>
        <begin position="108"/>
        <end position="135"/>
    </location>
</feature>
<keyword evidence="3" id="KW-1185">Reference proteome</keyword>
<dbReference type="GO" id="GO:0003676">
    <property type="term" value="F:nucleic acid binding"/>
    <property type="evidence" value="ECO:0007669"/>
    <property type="project" value="InterPro"/>
</dbReference>
<evidence type="ECO:0000259" key="1">
    <source>
        <dbReference type="Pfam" id="PF25597"/>
    </source>
</evidence>
<comment type="caution">
    <text evidence="2">The sequence shown here is derived from an EMBL/GenBank/DDBJ whole genome shotgun (WGS) entry which is preliminary data.</text>
</comment>
<sequence length="138" mass="16008">MEFSQWTLPGMPQLNGVAERRNRILLDIMSFTELPPSFWSYALKMAAKLLNMAPFKIVSYTPYEIWHGKPASYKYLRVWGSPAYIKRLVSAEHTKLGYLRVWGSPAYKLDSRSNLCRFVGYSKETAGYYFYDPSKQNG</sequence>
<dbReference type="InterPro" id="IPR057670">
    <property type="entry name" value="SH3_retrovirus"/>
</dbReference>
<dbReference type="AlphaFoldDB" id="A0AAE1VZ78"/>
<accession>A0AAE1VZ78</accession>
<organism evidence="2 3">
    <name type="scientific">Sesamum angolense</name>
    <dbReference type="NCBI Taxonomy" id="2727404"/>
    <lineage>
        <taxon>Eukaryota</taxon>
        <taxon>Viridiplantae</taxon>
        <taxon>Streptophyta</taxon>
        <taxon>Embryophyta</taxon>
        <taxon>Tracheophyta</taxon>
        <taxon>Spermatophyta</taxon>
        <taxon>Magnoliopsida</taxon>
        <taxon>eudicotyledons</taxon>
        <taxon>Gunneridae</taxon>
        <taxon>Pentapetalae</taxon>
        <taxon>asterids</taxon>
        <taxon>lamiids</taxon>
        <taxon>Lamiales</taxon>
        <taxon>Pedaliaceae</taxon>
        <taxon>Sesamum</taxon>
    </lineage>
</organism>